<feature type="transmembrane region" description="Helical" evidence="7">
    <location>
        <begin position="763"/>
        <end position="784"/>
    </location>
</feature>
<dbReference type="InterPro" id="IPR027417">
    <property type="entry name" value="P-loop_NTPase"/>
</dbReference>
<feature type="transmembrane region" description="Helical" evidence="7">
    <location>
        <begin position="824"/>
        <end position="842"/>
    </location>
</feature>
<evidence type="ECO:0000256" key="1">
    <source>
        <dbReference type="ARBA" id="ARBA00004141"/>
    </source>
</evidence>
<feature type="transmembrane region" description="Helical" evidence="7">
    <location>
        <begin position="907"/>
        <end position="926"/>
    </location>
</feature>
<organism evidence="9 10">
    <name type="scientific">Volvox reticuliferus</name>
    <dbReference type="NCBI Taxonomy" id="1737510"/>
    <lineage>
        <taxon>Eukaryota</taxon>
        <taxon>Viridiplantae</taxon>
        <taxon>Chlorophyta</taxon>
        <taxon>core chlorophytes</taxon>
        <taxon>Chlorophyceae</taxon>
        <taxon>CS clade</taxon>
        <taxon>Chlamydomonadales</taxon>
        <taxon>Volvocaceae</taxon>
        <taxon>Volvox</taxon>
    </lineage>
</organism>
<gene>
    <name evidence="9" type="ORF">Vretifemale_8729</name>
</gene>
<dbReference type="InterPro" id="IPR017871">
    <property type="entry name" value="ABC_transporter-like_CS"/>
</dbReference>
<dbReference type="AlphaFoldDB" id="A0A8J4CD07"/>
<evidence type="ECO:0000256" key="4">
    <source>
        <dbReference type="ARBA" id="ARBA00022989"/>
    </source>
</evidence>
<dbReference type="GO" id="GO:0016887">
    <property type="term" value="F:ATP hydrolysis activity"/>
    <property type="evidence" value="ECO:0007669"/>
    <property type="project" value="InterPro"/>
</dbReference>
<dbReference type="GO" id="GO:0005524">
    <property type="term" value="F:ATP binding"/>
    <property type="evidence" value="ECO:0007669"/>
    <property type="project" value="InterPro"/>
</dbReference>
<evidence type="ECO:0000256" key="3">
    <source>
        <dbReference type="ARBA" id="ARBA00022692"/>
    </source>
</evidence>
<feature type="region of interest" description="Disordered" evidence="6">
    <location>
        <begin position="1"/>
        <end position="46"/>
    </location>
</feature>
<name>A0A8J4CD07_9CHLO</name>
<accession>A0A8J4CD07</accession>
<protein>
    <recommendedName>
        <fullName evidence="8">ABC transporter domain-containing protein</fullName>
    </recommendedName>
</protein>
<comment type="subcellular location">
    <subcellularLocation>
        <location evidence="1">Membrane</location>
        <topology evidence="1">Multi-pass membrane protein</topology>
    </subcellularLocation>
</comment>
<keyword evidence="5 7" id="KW-0472">Membrane</keyword>
<comment type="caution">
    <text evidence="9">The sequence shown here is derived from an EMBL/GenBank/DDBJ whole genome shotgun (WGS) entry which is preliminary data.</text>
</comment>
<dbReference type="Gene3D" id="3.40.50.300">
    <property type="entry name" value="P-loop containing nucleotide triphosphate hydrolases"/>
    <property type="match status" value="1"/>
</dbReference>
<feature type="compositionally biased region" description="Basic and acidic residues" evidence="6">
    <location>
        <begin position="12"/>
        <end position="21"/>
    </location>
</feature>
<evidence type="ECO:0000256" key="6">
    <source>
        <dbReference type="SAM" id="MobiDB-lite"/>
    </source>
</evidence>
<proteinExistence type="predicted"/>
<dbReference type="Pfam" id="PF00005">
    <property type="entry name" value="ABC_tran"/>
    <property type="match status" value="1"/>
</dbReference>
<dbReference type="Pfam" id="PF01061">
    <property type="entry name" value="ABC2_membrane"/>
    <property type="match status" value="1"/>
</dbReference>
<feature type="transmembrane region" description="Helical" evidence="7">
    <location>
        <begin position="849"/>
        <end position="867"/>
    </location>
</feature>
<evidence type="ECO:0000256" key="5">
    <source>
        <dbReference type="ARBA" id="ARBA00023136"/>
    </source>
</evidence>
<evidence type="ECO:0000313" key="10">
    <source>
        <dbReference type="Proteomes" id="UP000747110"/>
    </source>
</evidence>
<feature type="region of interest" description="Disordered" evidence="6">
    <location>
        <begin position="137"/>
        <end position="168"/>
    </location>
</feature>
<evidence type="ECO:0000259" key="8">
    <source>
        <dbReference type="PROSITE" id="PS50893"/>
    </source>
</evidence>
<dbReference type="InterPro" id="IPR003439">
    <property type="entry name" value="ABC_transporter-like_ATP-bd"/>
</dbReference>
<feature type="region of interest" description="Disordered" evidence="6">
    <location>
        <begin position="468"/>
        <end position="508"/>
    </location>
</feature>
<feature type="transmembrane region" description="Helical" evidence="7">
    <location>
        <begin position="796"/>
        <end position="812"/>
    </location>
</feature>
<reference evidence="9" key="1">
    <citation type="journal article" date="2021" name="Proc. Natl. Acad. Sci. U.S.A.">
        <title>Three genomes in the algal genus Volvox reveal the fate of a haploid sex-determining region after a transition to homothallism.</title>
        <authorList>
            <person name="Yamamoto K."/>
            <person name="Hamaji T."/>
            <person name="Kawai-Toyooka H."/>
            <person name="Matsuzaki R."/>
            <person name="Takahashi F."/>
            <person name="Nishimura Y."/>
            <person name="Kawachi M."/>
            <person name="Noguchi H."/>
            <person name="Minakuchi Y."/>
            <person name="Umen J.G."/>
            <person name="Toyoda A."/>
            <person name="Nozaki H."/>
        </authorList>
    </citation>
    <scope>NUCLEOTIDE SEQUENCE</scope>
    <source>
        <strain evidence="9">NIES-3786</strain>
    </source>
</reference>
<evidence type="ECO:0000256" key="7">
    <source>
        <dbReference type="SAM" id="Phobius"/>
    </source>
</evidence>
<keyword evidence="3 7" id="KW-0812">Transmembrane</keyword>
<dbReference type="PROSITE" id="PS50893">
    <property type="entry name" value="ABC_TRANSPORTER_2"/>
    <property type="match status" value="1"/>
</dbReference>
<dbReference type="OrthoDB" id="552840at2759"/>
<dbReference type="Proteomes" id="UP000747110">
    <property type="component" value="Unassembled WGS sequence"/>
</dbReference>
<dbReference type="PANTHER" id="PTHR48041">
    <property type="entry name" value="ABC TRANSPORTER G FAMILY MEMBER 28"/>
    <property type="match status" value="1"/>
</dbReference>
<sequence>MYKDGNDEDADESGRPREGGERLNSSAKAVEAAASPAATTSTGTASTALPNISGIVSDAGVGVDVAGGRVANLLGALTNGTVYDGTTIDVGDSSGKPTALIFENITVDVPYNRLFGAKRSLNHHYLYDDQALIKGHPSAMEEEDSGSRRRGAGGGGNGGGAGGNGGGSRVSGALRDCSSILCMWHPRTSYAASLCSISDGDGDSMTRRTAAAGAAPRPPQSRYKVALSAAAAAITGDGTRKRRRRQILRDVSGGERRRVTIGMELVISPRLLVLDEPTSGLDSWAASNLMRTCKAVASNGRVVVMSLHQPSPDMVALLDRLMVLAAGGRQAFFEAPSAAAAHCEAAGWPCPPGRAICEHMLQLANRSTAAAALVAAAKKAPGSSVSTASAVMATAPTAAAAKTSQEVPVVNVCDVGVHRCDRIGSGRDGFGSRNASCEGTAAHKEAGITAANPPALAVADDQESAALYSGAGTESRRGKPAATPPSSPSTNDDNITSTVESLAPSPARQTCADISTAAALAASRVAARRTDTPAPWDPGYLGHDSRPAGVGGRNGGGRGRRISLGARLKAREAPGVATRGSPITPSDSHGGDGGDDATVATRPSSPSTSTGNTWSPRAWHQSITGALHKGSPFTSASNAASATATAASSGQGSGGCSGCDLPPLEAKGDDYAIRYAGAAYNTAATAGAAISGRCGTVVVQREVGDGREKEGEATAAGGGAASCTKVTEVEAGGRGRAYAMRRWWRSCCLMFWRCGVDMARTPGLLVLHCGLAVAAGCVVGLIFLRQKRDLTGMQNAAGAIFFSLCLFGFTSLTSVDGLMRERALVAREVAGHYYGAAAYLLPRLVLDALLLRALPAVLYTAALYPLMGLTPGAARVASFALVLATFAAAVGALALCVAALARTSATLTLIMNLLLLLWVMVGGFLVNPESMPAALAWLRYANPLSYAFETLFANQVKGTRFVFDVAGYAKVDDVTGELFMSALGLSPKHALRDVAVLTGFYGGFVLGALFLTWASGSGARRRRTWHRHRHRHQVQ</sequence>
<dbReference type="GO" id="GO:0140359">
    <property type="term" value="F:ABC-type transporter activity"/>
    <property type="evidence" value="ECO:0007669"/>
    <property type="project" value="InterPro"/>
</dbReference>
<keyword evidence="10" id="KW-1185">Reference proteome</keyword>
<dbReference type="EMBL" id="BNCP01000015">
    <property type="protein sequence ID" value="GIL79357.1"/>
    <property type="molecule type" value="Genomic_DNA"/>
</dbReference>
<feature type="compositionally biased region" description="Gly residues" evidence="6">
    <location>
        <begin position="152"/>
        <end position="168"/>
    </location>
</feature>
<feature type="domain" description="ABC transporter" evidence="8">
    <location>
        <begin position="40"/>
        <end position="345"/>
    </location>
</feature>
<dbReference type="InterPro" id="IPR013525">
    <property type="entry name" value="ABC2_TM"/>
</dbReference>
<keyword evidence="2" id="KW-0813">Transport</keyword>
<dbReference type="InterPro" id="IPR050352">
    <property type="entry name" value="ABCG_transporters"/>
</dbReference>
<dbReference type="GO" id="GO:0016020">
    <property type="term" value="C:membrane"/>
    <property type="evidence" value="ECO:0007669"/>
    <property type="project" value="UniProtKB-SubCell"/>
</dbReference>
<keyword evidence="4 7" id="KW-1133">Transmembrane helix</keyword>
<feature type="region of interest" description="Disordered" evidence="6">
    <location>
        <begin position="527"/>
        <end position="617"/>
    </location>
</feature>
<feature type="compositionally biased region" description="Acidic residues" evidence="6">
    <location>
        <begin position="1"/>
        <end position="11"/>
    </location>
</feature>
<evidence type="ECO:0000313" key="9">
    <source>
        <dbReference type="EMBL" id="GIL79357.1"/>
    </source>
</evidence>
<dbReference type="SUPFAM" id="SSF52540">
    <property type="entry name" value="P-loop containing nucleoside triphosphate hydrolases"/>
    <property type="match status" value="1"/>
</dbReference>
<feature type="transmembrane region" description="Helical" evidence="7">
    <location>
        <begin position="994"/>
        <end position="1014"/>
    </location>
</feature>
<dbReference type="PROSITE" id="PS00211">
    <property type="entry name" value="ABC_TRANSPORTER_1"/>
    <property type="match status" value="1"/>
</dbReference>
<dbReference type="PANTHER" id="PTHR48041:SF2">
    <property type="entry name" value="ATP-DEPENDENT PERMEASE-RELATED"/>
    <property type="match status" value="1"/>
</dbReference>
<feature type="compositionally biased region" description="Polar residues" evidence="6">
    <location>
        <begin position="601"/>
        <end position="615"/>
    </location>
</feature>
<evidence type="ECO:0000256" key="2">
    <source>
        <dbReference type="ARBA" id="ARBA00022448"/>
    </source>
</evidence>
<feature type="compositionally biased region" description="Low complexity" evidence="6">
    <location>
        <begin position="25"/>
        <end position="46"/>
    </location>
</feature>
<feature type="compositionally biased region" description="Polar residues" evidence="6">
    <location>
        <begin position="491"/>
        <end position="500"/>
    </location>
</feature>
<feature type="transmembrane region" description="Helical" evidence="7">
    <location>
        <begin position="879"/>
        <end position="900"/>
    </location>
</feature>